<dbReference type="Pfam" id="PF00535">
    <property type="entry name" value="Glycos_transf_2"/>
    <property type="match status" value="1"/>
</dbReference>
<protein>
    <submittedName>
        <fullName evidence="3">Glycosyl transferase family 2</fullName>
    </submittedName>
    <submittedName>
        <fullName evidence="2">Glycosyltransferase</fullName>
    </submittedName>
</protein>
<name>A0A1H1C5J5_9EURY</name>
<dbReference type="SUPFAM" id="SSF53448">
    <property type="entry name" value="Nucleotide-diphospho-sugar transferases"/>
    <property type="match status" value="1"/>
</dbReference>
<accession>A0A1H1C5J5</accession>
<proteinExistence type="predicted"/>
<dbReference type="EMBL" id="QQST01000001">
    <property type="protein sequence ID" value="RDI71057.1"/>
    <property type="molecule type" value="Genomic_DNA"/>
</dbReference>
<feature type="domain" description="Glycosyltransferase 2-like" evidence="1">
    <location>
        <begin position="7"/>
        <end position="164"/>
    </location>
</feature>
<dbReference type="Proteomes" id="UP000255421">
    <property type="component" value="Unassembled WGS sequence"/>
</dbReference>
<reference evidence="4" key="2">
    <citation type="submission" date="2016-10" db="EMBL/GenBank/DDBJ databases">
        <authorList>
            <person name="Varghese N."/>
            <person name="Submissions S."/>
        </authorList>
    </citation>
    <scope>NUCLEOTIDE SEQUENCE [LARGE SCALE GENOMIC DNA]</scope>
    <source>
        <strain evidence="4">CGMCC 1.12397</strain>
    </source>
</reference>
<keyword evidence="3" id="KW-0808">Transferase</keyword>
<keyword evidence="5" id="KW-1185">Reference proteome</keyword>
<evidence type="ECO:0000313" key="4">
    <source>
        <dbReference type="Proteomes" id="UP000199289"/>
    </source>
</evidence>
<sequence>MTDSIGVVIPAYEPDILTLERYIESVRRVLDPVVIRIEIDAPKQATVSRLEEVADVNVSNTQRGKGAAIMEGFDALDTDVIAFADADGSVPATSLSDVVRQVSEGTAEVGIASRRHPSSRIVAHQTVVRRLLGDVFAFAARKMLPTQCRDYQCGAKAVRADAWETIGHHCYEPEFAWDLEFVSVAGSLGYEIAEVPVDWEDHPDSTVNPISTSIELATALVDVKRRTDAIATSPRFRDVTKTDRSKLMKTGSNGE</sequence>
<dbReference type="AlphaFoldDB" id="A0A1H1C5J5"/>
<reference evidence="2 5" key="3">
    <citation type="submission" date="2018-07" db="EMBL/GenBank/DDBJ databases">
        <title>Genome sequence of extremly halophilic archaeon Halopelagius longus strain BC12-B1.</title>
        <authorList>
            <person name="Zhang X."/>
        </authorList>
    </citation>
    <scope>NUCLEOTIDE SEQUENCE [LARGE SCALE GENOMIC DNA]</scope>
    <source>
        <strain evidence="2 5">BC12-B1</strain>
    </source>
</reference>
<evidence type="ECO:0000313" key="3">
    <source>
        <dbReference type="EMBL" id="SDQ58916.1"/>
    </source>
</evidence>
<dbReference type="Proteomes" id="UP000199289">
    <property type="component" value="Unassembled WGS sequence"/>
</dbReference>
<dbReference type="PANTHER" id="PTHR10859">
    <property type="entry name" value="GLYCOSYL TRANSFERASE"/>
    <property type="match status" value="1"/>
</dbReference>
<dbReference type="OrthoDB" id="11098at2157"/>
<dbReference type="GO" id="GO:0016740">
    <property type="term" value="F:transferase activity"/>
    <property type="evidence" value="ECO:0007669"/>
    <property type="project" value="UniProtKB-KW"/>
</dbReference>
<gene>
    <name evidence="2" type="ORF">DWB78_04550</name>
    <name evidence="3" type="ORF">SAMN05216278_2101</name>
</gene>
<organism evidence="3 4">
    <name type="scientific">Halopelagius longus</name>
    <dbReference type="NCBI Taxonomy" id="1236180"/>
    <lineage>
        <taxon>Archaea</taxon>
        <taxon>Methanobacteriati</taxon>
        <taxon>Methanobacteriota</taxon>
        <taxon>Stenosarchaea group</taxon>
        <taxon>Halobacteria</taxon>
        <taxon>Halobacteriales</taxon>
        <taxon>Haloferacaceae</taxon>
    </lineage>
</organism>
<dbReference type="Gene3D" id="3.90.550.10">
    <property type="entry name" value="Spore Coat Polysaccharide Biosynthesis Protein SpsA, Chain A"/>
    <property type="match status" value="1"/>
</dbReference>
<evidence type="ECO:0000313" key="2">
    <source>
        <dbReference type="EMBL" id="RDI71057.1"/>
    </source>
</evidence>
<dbReference type="RefSeq" id="WP_092536895.1">
    <property type="nucleotide sequence ID" value="NZ_FNKQ01000002.1"/>
</dbReference>
<evidence type="ECO:0000313" key="5">
    <source>
        <dbReference type="Proteomes" id="UP000255421"/>
    </source>
</evidence>
<dbReference type="GO" id="GO:0006487">
    <property type="term" value="P:protein N-linked glycosylation"/>
    <property type="evidence" value="ECO:0007669"/>
    <property type="project" value="TreeGrafter"/>
</dbReference>
<dbReference type="InterPro" id="IPR029044">
    <property type="entry name" value="Nucleotide-diphossugar_trans"/>
</dbReference>
<dbReference type="EMBL" id="FNKQ01000002">
    <property type="protein sequence ID" value="SDQ58916.1"/>
    <property type="molecule type" value="Genomic_DNA"/>
</dbReference>
<dbReference type="InterPro" id="IPR001173">
    <property type="entry name" value="Glyco_trans_2-like"/>
</dbReference>
<reference evidence="3" key="1">
    <citation type="submission" date="2016-10" db="EMBL/GenBank/DDBJ databases">
        <authorList>
            <person name="de Groot N.N."/>
        </authorList>
    </citation>
    <scope>NUCLEOTIDE SEQUENCE [LARGE SCALE GENOMIC DNA]</scope>
    <source>
        <strain evidence="3">CGMCC 1.12397</strain>
    </source>
</reference>
<evidence type="ECO:0000259" key="1">
    <source>
        <dbReference type="Pfam" id="PF00535"/>
    </source>
</evidence>
<dbReference type="PANTHER" id="PTHR10859:SF91">
    <property type="entry name" value="DOLICHYL-PHOSPHATE BETA-GLUCOSYLTRANSFERASE"/>
    <property type="match status" value="1"/>
</dbReference>